<evidence type="ECO:0000256" key="7">
    <source>
        <dbReference type="SAM" id="Phobius"/>
    </source>
</evidence>
<dbReference type="KEGG" id="xya:ET471_00975"/>
<keyword evidence="10" id="KW-1185">Reference proteome</keyword>
<evidence type="ECO:0000256" key="2">
    <source>
        <dbReference type="ARBA" id="ARBA00022475"/>
    </source>
</evidence>
<evidence type="ECO:0000259" key="8">
    <source>
        <dbReference type="Pfam" id="PF12696"/>
    </source>
</evidence>
<proteinExistence type="predicted"/>
<evidence type="ECO:0000256" key="6">
    <source>
        <dbReference type="SAM" id="MobiDB-lite"/>
    </source>
</evidence>
<organism evidence="9 10">
    <name type="scientific">Xylanimonas protaetiae</name>
    <dbReference type="NCBI Taxonomy" id="2509457"/>
    <lineage>
        <taxon>Bacteria</taxon>
        <taxon>Bacillati</taxon>
        <taxon>Actinomycetota</taxon>
        <taxon>Actinomycetes</taxon>
        <taxon>Micrococcales</taxon>
        <taxon>Promicromonosporaceae</taxon>
        <taxon>Xylanimonas</taxon>
    </lineage>
</organism>
<dbReference type="PANTHER" id="PTHR37937">
    <property type="entry name" value="CONJUGATIVE TRANSFER: DNA TRANSPORT"/>
    <property type="match status" value="1"/>
</dbReference>
<evidence type="ECO:0000256" key="3">
    <source>
        <dbReference type="ARBA" id="ARBA00022692"/>
    </source>
</evidence>
<dbReference type="InterPro" id="IPR027417">
    <property type="entry name" value="P-loop_NTPase"/>
</dbReference>
<sequence>MRVTTPSRVGNDAVTTLGIGLLVAGVAVVGVLRAAGSITAWATRADPPTGGLLGGARVLAAPADPGAALGAPGLNPIVYWLVVAVLAVAAGAAAVGAWRVFRRAPATGDGFATRTEVARSVSARAVVRAAAHLRPTLSHPRPADVGYRLGSFKGQEVWASVEDSLLLIGPPRSGKGHNVVINMILDAPGAVITTATRPDTIAVTLAARQRRGPVAVFDPQQMAPGLPVGMRWSPVRGCQDPQTAAVRARGLAAASGFGTGTENGGYWESLTRSVLEQLLHAAALGGRTAADLHTWSSHPASAADAVAILTSHPGAAPRWGENLNASINADPRTRDAVWNGVKVALAALSQPRVLDAVSPRPGEEFDPHAFIRDGGTLYLLATSAGSGGVAPLVAAFVEDLTETAKRIAARSPGGRLDPPLLLALDEIGNLAPLPSLPMLMSDGGGSGITVMPVLQSLAQARTGWGEHQTGTVWDAAITKIILGGSSAPRDLQDLAALLGERDETTHSTSVGADGGRSTQTSLRRVPVMSPQQIRNQPRGHALILTRSLKPIRARLRPWTARPDRKQLRADKQDVEAQISGL</sequence>
<feature type="compositionally biased region" description="Polar residues" evidence="6">
    <location>
        <begin position="506"/>
        <end position="521"/>
    </location>
</feature>
<dbReference type="Pfam" id="PF12696">
    <property type="entry name" value="TraG-D_C"/>
    <property type="match status" value="1"/>
</dbReference>
<dbReference type="EMBL" id="CP035493">
    <property type="protein sequence ID" value="QAY68794.1"/>
    <property type="molecule type" value="Genomic_DNA"/>
</dbReference>
<dbReference type="AlphaFoldDB" id="A0A4P6F056"/>
<dbReference type="RefSeq" id="WP_129186196.1">
    <property type="nucleotide sequence ID" value="NZ_CP035493.1"/>
</dbReference>
<dbReference type="CDD" id="cd01127">
    <property type="entry name" value="TrwB_TraG_TraD_VirD4"/>
    <property type="match status" value="1"/>
</dbReference>
<feature type="domain" description="TraD/TraG TraM recognition site" evidence="8">
    <location>
        <begin position="419"/>
        <end position="537"/>
    </location>
</feature>
<feature type="transmembrane region" description="Helical" evidence="7">
    <location>
        <begin position="12"/>
        <end position="32"/>
    </location>
</feature>
<evidence type="ECO:0000256" key="5">
    <source>
        <dbReference type="ARBA" id="ARBA00023136"/>
    </source>
</evidence>
<name>A0A4P6F056_9MICO</name>
<protein>
    <submittedName>
        <fullName evidence="9">Type VI secretion protein</fullName>
    </submittedName>
</protein>
<dbReference type="SUPFAM" id="SSF52540">
    <property type="entry name" value="P-loop containing nucleoside triphosphate hydrolases"/>
    <property type="match status" value="1"/>
</dbReference>
<feature type="compositionally biased region" description="Basic and acidic residues" evidence="6">
    <location>
        <begin position="562"/>
        <end position="574"/>
    </location>
</feature>
<gene>
    <name evidence="9" type="ORF">ET471_00975</name>
</gene>
<accession>A0A4P6F056</accession>
<feature type="region of interest" description="Disordered" evidence="6">
    <location>
        <begin position="562"/>
        <end position="581"/>
    </location>
</feature>
<evidence type="ECO:0000313" key="9">
    <source>
        <dbReference type="EMBL" id="QAY68794.1"/>
    </source>
</evidence>
<keyword evidence="3 7" id="KW-0812">Transmembrane</keyword>
<evidence type="ECO:0000256" key="4">
    <source>
        <dbReference type="ARBA" id="ARBA00022989"/>
    </source>
</evidence>
<dbReference type="InterPro" id="IPR051539">
    <property type="entry name" value="T4SS-coupling_protein"/>
</dbReference>
<feature type="transmembrane region" description="Helical" evidence="7">
    <location>
        <begin position="77"/>
        <end position="98"/>
    </location>
</feature>
<evidence type="ECO:0000313" key="10">
    <source>
        <dbReference type="Proteomes" id="UP000292118"/>
    </source>
</evidence>
<evidence type="ECO:0000256" key="1">
    <source>
        <dbReference type="ARBA" id="ARBA00004651"/>
    </source>
</evidence>
<keyword evidence="4 7" id="KW-1133">Transmembrane helix</keyword>
<dbReference type="Proteomes" id="UP000292118">
    <property type="component" value="Chromosome"/>
</dbReference>
<reference evidence="9 10" key="1">
    <citation type="submission" date="2019-01" db="EMBL/GenBank/DDBJ databases">
        <title>Genome sequencing of strain FW10M-9.</title>
        <authorList>
            <person name="Heo J."/>
            <person name="Kim S.-J."/>
            <person name="Kim J.-S."/>
            <person name="Hong S.-B."/>
            <person name="Kwon S.-W."/>
        </authorList>
    </citation>
    <scope>NUCLEOTIDE SEQUENCE [LARGE SCALE GENOMIC DNA]</scope>
    <source>
        <strain evidence="9 10">FW10M-9</strain>
    </source>
</reference>
<dbReference type="OrthoDB" id="226701at2"/>
<dbReference type="Gene3D" id="3.40.50.300">
    <property type="entry name" value="P-loop containing nucleotide triphosphate hydrolases"/>
    <property type="match status" value="1"/>
</dbReference>
<feature type="region of interest" description="Disordered" evidence="6">
    <location>
        <begin position="502"/>
        <end position="521"/>
    </location>
</feature>
<comment type="subcellular location">
    <subcellularLocation>
        <location evidence="1">Cell membrane</location>
        <topology evidence="1">Multi-pass membrane protein</topology>
    </subcellularLocation>
</comment>
<keyword evidence="5 7" id="KW-0472">Membrane</keyword>
<dbReference type="InterPro" id="IPR032689">
    <property type="entry name" value="TraG-D_C"/>
</dbReference>
<dbReference type="GO" id="GO:0005886">
    <property type="term" value="C:plasma membrane"/>
    <property type="evidence" value="ECO:0007669"/>
    <property type="project" value="UniProtKB-SubCell"/>
</dbReference>
<dbReference type="PANTHER" id="PTHR37937:SF1">
    <property type="entry name" value="CONJUGATIVE TRANSFER: DNA TRANSPORT"/>
    <property type="match status" value="1"/>
</dbReference>
<keyword evidence="2" id="KW-1003">Cell membrane</keyword>